<evidence type="ECO:0000313" key="2">
    <source>
        <dbReference type="Proteomes" id="UP000320216"/>
    </source>
</evidence>
<dbReference type="KEGG" id="huw:FPZ11_08310"/>
<protein>
    <submittedName>
        <fullName evidence="1">Uncharacterized protein</fullName>
    </submittedName>
</protein>
<dbReference type="RefSeq" id="WP_146319952.1">
    <property type="nucleotide sequence ID" value="NZ_CP042305.1"/>
</dbReference>
<name>A0A5B8M468_9MICO</name>
<keyword evidence="2" id="KW-1185">Reference proteome</keyword>
<evidence type="ECO:0000313" key="1">
    <source>
        <dbReference type="EMBL" id="QDZ14759.1"/>
    </source>
</evidence>
<dbReference type="Proteomes" id="UP000320216">
    <property type="component" value="Chromosome"/>
</dbReference>
<sequence>MTIALHLVSAVVGDIALDVKAGSVTLDEAWAPYAKSDLTIALPNAATLTALDPRGDARVTISAARSTLSGGAFVAQSSRTFNLSVRSLSIDHNEDTVELTLASDEALLQSYGLISTTPDTSALAHQTSVRSIVNEVLLAKIGASLAAGDADADFTTTTALTNMMTDPATTFITSLQGYAAVNCTVDKADTSWFVAGTHSGNLYNPTTADSYLKLDPNTAALQNGVQAGKTYTLSGWGNVKVKCTGTSQGARERTITIFVTAASLGGTVEYHSAQLPNTVNTPTQVGVTFTVPADATAVIGRAYLGNTIGQVRWNAFLLVEGDGLETDGVTPLAYWDGASAATAFYTYTWTGNANASTSTRTPLVSRDPSALTWQPGDDAWDFIGPVLTQAHLRLFCDEQRVWRLVDNTYSLDGRVTVATGFNAYSASDTISLDAVASDGTPLWCDAVVVKYTWTDSTGAQQTAYDAAAEDSAQKTMLVQYTRPYPGPGAAAYILSRVQGQGRTLDLTAAVDYSATPGMEASATLPGTTDQTGYASSVSWDFSADTMTVGTRGLIDTPPSAWVQLPENETWLDSPVGASWISEVV</sequence>
<gene>
    <name evidence="1" type="ORF">FPZ11_08310</name>
</gene>
<dbReference type="AlphaFoldDB" id="A0A5B8M468"/>
<accession>A0A5B8M468</accession>
<dbReference type="Gene3D" id="2.60.120.260">
    <property type="entry name" value="Galactose-binding domain-like"/>
    <property type="match status" value="1"/>
</dbReference>
<proteinExistence type="predicted"/>
<reference evidence="1 2" key="1">
    <citation type="submission" date="2019-07" db="EMBL/GenBank/DDBJ databases">
        <title>Full genome sequence of Humibacter sp. WJ7-1.</title>
        <authorList>
            <person name="Im W.-T."/>
        </authorList>
    </citation>
    <scope>NUCLEOTIDE SEQUENCE [LARGE SCALE GENOMIC DNA]</scope>
    <source>
        <strain evidence="1 2">WJ7-1</strain>
    </source>
</reference>
<dbReference type="EMBL" id="CP042305">
    <property type="protein sequence ID" value="QDZ14759.1"/>
    <property type="molecule type" value="Genomic_DNA"/>
</dbReference>
<dbReference type="OrthoDB" id="5165480at2"/>
<organism evidence="1 2">
    <name type="scientific">Humibacter ginsenosidimutans</name>
    <dbReference type="NCBI Taxonomy" id="2599293"/>
    <lineage>
        <taxon>Bacteria</taxon>
        <taxon>Bacillati</taxon>
        <taxon>Actinomycetota</taxon>
        <taxon>Actinomycetes</taxon>
        <taxon>Micrococcales</taxon>
        <taxon>Microbacteriaceae</taxon>
        <taxon>Humibacter</taxon>
    </lineage>
</organism>